<dbReference type="EMBL" id="CP014674">
    <property type="protein sequence ID" value="AOX17135.1"/>
    <property type="molecule type" value="Genomic_DNA"/>
</dbReference>
<feature type="binding site" evidence="7">
    <location>
        <begin position="409"/>
        <end position="412"/>
    </location>
    <ligand>
        <name>meso-2,6-diaminopimelate</name>
        <dbReference type="ChEBI" id="CHEBI:57791"/>
    </ligand>
</feature>
<dbReference type="SUPFAM" id="SSF53623">
    <property type="entry name" value="MurD-like peptide ligases, catalytic domain"/>
    <property type="match status" value="1"/>
</dbReference>
<dbReference type="InterPro" id="IPR005761">
    <property type="entry name" value="UDP-N-AcMur-Glu-dNH2Pim_ligase"/>
</dbReference>
<evidence type="ECO:0000259" key="9">
    <source>
        <dbReference type="Pfam" id="PF01225"/>
    </source>
</evidence>
<protein>
    <recommendedName>
        <fullName evidence="7">UDP-N-acetylmuramoyl-L-alanyl-D-glutamate--2,6-diaminopimelate ligase</fullName>
        <ecNumber evidence="7">6.3.2.13</ecNumber>
    </recommendedName>
    <alternativeName>
        <fullName evidence="7">Meso-A2pm-adding enzyme</fullName>
    </alternativeName>
    <alternativeName>
        <fullName evidence="7">Meso-diaminopimelate-adding enzyme</fullName>
    </alternativeName>
    <alternativeName>
        <fullName evidence="7">UDP-MurNAc-L-Ala-D-Glu:meso-diaminopimelate ligase</fullName>
    </alternativeName>
    <alternativeName>
        <fullName evidence="7">UDP-MurNAc-tripeptide synthetase</fullName>
    </alternativeName>
    <alternativeName>
        <fullName evidence="7">UDP-N-acetylmuramyl-tripeptide synthetase</fullName>
    </alternativeName>
</protein>
<evidence type="ECO:0000256" key="2">
    <source>
        <dbReference type="ARBA" id="ARBA00022618"/>
    </source>
</evidence>
<evidence type="ECO:0000256" key="5">
    <source>
        <dbReference type="ARBA" id="ARBA00023306"/>
    </source>
</evidence>
<dbReference type="GO" id="GO:0008765">
    <property type="term" value="F:UDP-N-acetylmuramoylalanyl-D-glutamate-2,6-diaminopimelate ligase activity"/>
    <property type="evidence" value="ECO:0007669"/>
    <property type="project" value="UniProtKB-UniRule"/>
</dbReference>
<feature type="domain" description="Mur ligase N-terminal catalytic" evidence="9">
    <location>
        <begin position="23"/>
        <end position="92"/>
    </location>
</feature>
<dbReference type="GO" id="GO:0005737">
    <property type="term" value="C:cytoplasm"/>
    <property type="evidence" value="ECO:0007669"/>
    <property type="project" value="UniProtKB-SubCell"/>
</dbReference>
<keyword evidence="7" id="KW-0067">ATP-binding</keyword>
<feature type="binding site" evidence="7">
    <location>
        <position position="30"/>
    </location>
    <ligand>
        <name>UDP-N-acetyl-alpha-D-muramoyl-L-alanyl-D-glutamate</name>
        <dbReference type="ChEBI" id="CHEBI:83900"/>
    </ligand>
</feature>
<feature type="binding site" evidence="7">
    <location>
        <position position="385"/>
    </location>
    <ligand>
        <name>meso-2,6-diaminopimelate</name>
        <dbReference type="ChEBI" id="CHEBI:57791"/>
    </ligand>
</feature>
<reference evidence="12 13" key="1">
    <citation type="journal article" date="2016" name="Microb. Cell Fact.">
        <title>Dissection of exopolysaccharide biosynthesis in Kozakia baliensis.</title>
        <authorList>
            <person name="Brandt J.U."/>
            <person name="Jakob F."/>
            <person name="Behr J."/>
            <person name="Geissler A.J."/>
            <person name="Vogel R.F."/>
        </authorList>
    </citation>
    <scope>NUCLEOTIDE SEQUENCE [LARGE SCALE GENOMIC DNA]</scope>
    <source>
        <strain evidence="12 13">DSM 14400</strain>
    </source>
</reference>
<keyword evidence="7" id="KW-0963">Cytoplasm</keyword>
<keyword evidence="13" id="KW-1185">Reference proteome</keyword>
<feature type="binding site" evidence="7">
    <location>
        <position position="184"/>
    </location>
    <ligand>
        <name>UDP-N-acetyl-alpha-D-muramoyl-L-alanyl-D-glutamate</name>
        <dbReference type="ChEBI" id="CHEBI:83900"/>
    </ligand>
</feature>
<dbReference type="AlphaFoldDB" id="A0A1D8UU18"/>
<evidence type="ECO:0000313" key="13">
    <source>
        <dbReference type="Proteomes" id="UP000179145"/>
    </source>
</evidence>
<keyword evidence="5 7" id="KW-0131">Cell cycle</keyword>
<keyword evidence="2 7" id="KW-0132">Cell division</keyword>
<dbReference type="HAMAP" id="MF_00208">
    <property type="entry name" value="MurE"/>
    <property type="match status" value="1"/>
</dbReference>
<dbReference type="SUPFAM" id="SSF63418">
    <property type="entry name" value="MurE/MurF N-terminal domain"/>
    <property type="match status" value="1"/>
</dbReference>
<comment type="catalytic activity">
    <reaction evidence="7">
        <text>UDP-N-acetyl-alpha-D-muramoyl-L-alanyl-D-glutamate + meso-2,6-diaminopimelate + ATP = UDP-N-acetyl-alpha-D-muramoyl-L-alanyl-gamma-D-glutamyl-meso-2,6-diaminopimelate + ADP + phosphate + H(+)</text>
        <dbReference type="Rhea" id="RHEA:23676"/>
        <dbReference type="ChEBI" id="CHEBI:15378"/>
        <dbReference type="ChEBI" id="CHEBI:30616"/>
        <dbReference type="ChEBI" id="CHEBI:43474"/>
        <dbReference type="ChEBI" id="CHEBI:57791"/>
        <dbReference type="ChEBI" id="CHEBI:83900"/>
        <dbReference type="ChEBI" id="CHEBI:83905"/>
        <dbReference type="ChEBI" id="CHEBI:456216"/>
        <dbReference type="EC" id="6.3.2.13"/>
    </reaction>
</comment>
<dbReference type="Pfam" id="PF01225">
    <property type="entry name" value="Mur_ligase"/>
    <property type="match status" value="1"/>
</dbReference>
<proteinExistence type="inferred from homology"/>
<feature type="short sequence motif" description="Meso-diaminopimelate recognition motif" evidence="7">
    <location>
        <begin position="409"/>
        <end position="412"/>
    </location>
</feature>
<dbReference type="Pfam" id="PF02875">
    <property type="entry name" value="Mur_ligase_C"/>
    <property type="match status" value="1"/>
</dbReference>
<accession>A0A1D8UU18</accession>
<comment type="PTM">
    <text evidence="7">Carboxylation is probably crucial for Mg(2+) binding and, consequently, for the gamma-phosphate positioning of ATP.</text>
</comment>
<dbReference type="InterPro" id="IPR036565">
    <property type="entry name" value="Mur-like_cat_sf"/>
</dbReference>
<comment type="function">
    <text evidence="7">Catalyzes the addition of meso-diaminopimelic acid to the nucleotide precursor UDP-N-acetylmuramoyl-L-alanyl-D-glutamate (UMAG) in the biosynthesis of bacterial cell-wall peptidoglycan.</text>
</comment>
<feature type="binding site" evidence="7">
    <location>
        <position position="178"/>
    </location>
    <ligand>
        <name>UDP-N-acetyl-alpha-D-muramoyl-L-alanyl-D-glutamate</name>
        <dbReference type="ChEBI" id="CHEBI:83900"/>
    </ligand>
</feature>
<feature type="domain" description="Mur ligase C-terminal" evidence="10">
    <location>
        <begin position="335"/>
        <end position="459"/>
    </location>
</feature>
<keyword evidence="6 7" id="KW-0961">Cell wall biogenesis/degradation</keyword>
<evidence type="ECO:0000256" key="3">
    <source>
        <dbReference type="ARBA" id="ARBA00022960"/>
    </source>
</evidence>
<dbReference type="RefSeq" id="WP_070402800.1">
    <property type="nucleotide sequence ID" value="NZ_BJVW01000006.1"/>
</dbReference>
<dbReference type="GO" id="GO:0009252">
    <property type="term" value="P:peptidoglycan biosynthetic process"/>
    <property type="evidence" value="ECO:0007669"/>
    <property type="project" value="UniProtKB-UniRule"/>
</dbReference>
<feature type="binding site" evidence="7">
    <location>
        <position position="186"/>
    </location>
    <ligand>
        <name>UDP-N-acetyl-alpha-D-muramoyl-L-alanyl-D-glutamate</name>
        <dbReference type="ChEBI" id="CHEBI:83900"/>
    </ligand>
</feature>
<comment type="similarity">
    <text evidence="1 7">Belongs to the MurCDEF family. MurE subfamily.</text>
</comment>
<dbReference type="NCBIfam" id="NF001124">
    <property type="entry name" value="PRK00139.1-2"/>
    <property type="match status" value="1"/>
</dbReference>
<dbReference type="GO" id="GO:0071555">
    <property type="term" value="P:cell wall organization"/>
    <property type="evidence" value="ECO:0007669"/>
    <property type="project" value="UniProtKB-KW"/>
</dbReference>
<feature type="binding site" evidence="7">
    <location>
        <begin position="108"/>
        <end position="114"/>
    </location>
    <ligand>
        <name>ATP</name>
        <dbReference type="ChEBI" id="CHEBI:30616"/>
    </ligand>
</feature>
<keyword evidence="7" id="KW-0460">Magnesium</keyword>
<dbReference type="SUPFAM" id="SSF53244">
    <property type="entry name" value="MurD-like peptide ligases, peptide-binding domain"/>
    <property type="match status" value="1"/>
</dbReference>
<dbReference type="Gene3D" id="3.90.190.20">
    <property type="entry name" value="Mur ligase, C-terminal domain"/>
    <property type="match status" value="1"/>
</dbReference>
<comment type="subcellular location">
    <subcellularLocation>
        <location evidence="7 8">Cytoplasm</location>
    </subcellularLocation>
</comment>
<keyword evidence="7" id="KW-0547">Nucleotide-binding</keyword>
<dbReference type="GO" id="GO:0051301">
    <property type="term" value="P:cell division"/>
    <property type="evidence" value="ECO:0007669"/>
    <property type="project" value="UniProtKB-KW"/>
</dbReference>
<feature type="binding site" evidence="7">
    <location>
        <begin position="151"/>
        <end position="152"/>
    </location>
    <ligand>
        <name>UDP-N-acetyl-alpha-D-muramoyl-L-alanyl-D-glutamate</name>
        <dbReference type="ChEBI" id="CHEBI:83900"/>
    </ligand>
</feature>
<evidence type="ECO:0000256" key="6">
    <source>
        <dbReference type="ARBA" id="ARBA00023316"/>
    </source>
</evidence>
<dbReference type="Pfam" id="PF08245">
    <property type="entry name" value="Mur_ligase_M"/>
    <property type="match status" value="1"/>
</dbReference>
<dbReference type="GO" id="GO:0008360">
    <property type="term" value="P:regulation of cell shape"/>
    <property type="evidence" value="ECO:0007669"/>
    <property type="project" value="UniProtKB-KW"/>
</dbReference>
<gene>
    <name evidence="7" type="primary">murE</name>
    <name evidence="12" type="ORF">A0U89_08245</name>
</gene>
<dbReference type="KEGG" id="kba:A0U89_08245"/>
<dbReference type="InterPro" id="IPR035911">
    <property type="entry name" value="MurE/MurF_N"/>
</dbReference>
<dbReference type="NCBIfam" id="TIGR01085">
    <property type="entry name" value="murE"/>
    <property type="match status" value="1"/>
</dbReference>
<organism evidence="12 13">
    <name type="scientific">Kozakia baliensis</name>
    <dbReference type="NCBI Taxonomy" id="153496"/>
    <lineage>
        <taxon>Bacteria</taxon>
        <taxon>Pseudomonadati</taxon>
        <taxon>Pseudomonadota</taxon>
        <taxon>Alphaproteobacteria</taxon>
        <taxon>Acetobacterales</taxon>
        <taxon>Acetobacteraceae</taxon>
        <taxon>Kozakia</taxon>
    </lineage>
</organism>
<dbReference type="OrthoDB" id="9800958at2"/>
<dbReference type="Gene3D" id="3.40.1390.10">
    <property type="entry name" value="MurE/MurF, N-terminal domain"/>
    <property type="match status" value="1"/>
</dbReference>
<evidence type="ECO:0000256" key="4">
    <source>
        <dbReference type="ARBA" id="ARBA00022984"/>
    </source>
</evidence>
<evidence type="ECO:0000259" key="10">
    <source>
        <dbReference type="Pfam" id="PF02875"/>
    </source>
</evidence>
<dbReference type="GO" id="GO:0000287">
    <property type="term" value="F:magnesium ion binding"/>
    <property type="evidence" value="ECO:0007669"/>
    <property type="project" value="UniProtKB-UniRule"/>
</dbReference>
<dbReference type="eggNOG" id="COG0769">
    <property type="taxonomic scope" value="Bacteria"/>
</dbReference>
<dbReference type="InterPro" id="IPR013221">
    <property type="entry name" value="Mur_ligase_cen"/>
</dbReference>
<feature type="domain" description="Mur ligase central" evidence="11">
    <location>
        <begin position="106"/>
        <end position="313"/>
    </location>
</feature>
<evidence type="ECO:0000256" key="1">
    <source>
        <dbReference type="ARBA" id="ARBA00005898"/>
    </source>
</evidence>
<comment type="pathway">
    <text evidence="7 8">Cell wall biogenesis; peptidoglycan biosynthesis.</text>
</comment>
<comment type="cofactor">
    <cofactor evidence="7">
        <name>Mg(2+)</name>
        <dbReference type="ChEBI" id="CHEBI:18420"/>
    </cofactor>
</comment>
<dbReference type="InterPro" id="IPR004101">
    <property type="entry name" value="Mur_ligase_C"/>
</dbReference>
<dbReference type="InterPro" id="IPR036615">
    <property type="entry name" value="Mur_ligase_C_dom_sf"/>
</dbReference>
<dbReference type="Proteomes" id="UP000179145">
    <property type="component" value="Chromosome"/>
</dbReference>
<keyword evidence="7 12" id="KW-0436">Ligase</keyword>
<feature type="binding site" evidence="7">
    <location>
        <position position="461"/>
    </location>
    <ligand>
        <name>meso-2,6-diaminopimelate</name>
        <dbReference type="ChEBI" id="CHEBI:57791"/>
    </ligand>
</feature>
<dbReference type="PANTHER" id="PTHR23135:SF4">
    <property type="entry name" value="UDP-N-ACETYLMURAMOYL-L-ALANYL-D-GLUTAMATE--2,6-DIAMINOPIMELATE LIGASE MURE HOMOLOG, CHLOROPLASTIC"/>
    <property type="match status" value="1"/>
</dbReference>
<keyword evidence="3 7" id="KW-0133">Cell shape</keyword>
<comment type="caution">
    <text evidence="7">Lacks conserved residue(s) required for the propagation of feature annotation.</text>
</comment>
<dbReference type="EC" id="6.3.2.13" evidence="7"/>
<evidence type="ECO:0000313" key="12">
    <source>
        <dbReference type="EMBL" id="AOX17135.1"/>
    </source>
</evidence>
<evidence type="ECO:0000259" key="11">
    <source>
        <dbReference type="Pfam" id="PF08245"/>
    </source>
</evidence>
<dbReference type="STRING" id="153496.A0U89_08245"/>
<feature type="binding site" evidence="7">
    <location>
        <position position="457"/>
    </location>
    <ligand>
        <name>meso-2,6-diaminopimelate</name>
        <dbReference type="ChEBI" id="CHEBI:57791"/>
    </ligand>
</feature>
<dbReference type="NCBIfam" id="NF001126">
    <property type="entry name" value="PRK00139.1-4"/>
    <property type="match status" value="1"/>
</dbReference>
<name>A0A1D8UU18_9PROT</name>
<keyword evidence="4 7" id="KW-0573">Peptidoglycan synthesis</keyword>
<dbReference type="GO" id="GO:0005524">
    <property type="term" value="F:ATP binding"/>
    <property type="evidence" value="ECO:0007669"/>
    <property type="project" value="UniProtKB-UniRule"/>
</dbReference>
<evidence type="ECO:0000256" key="8">
    <source>
        <dbReference type="RuleBase" id="RU004135"/>
    </source>
</evidence>
<dbReference type="UniPathway" id="UPA00219"/>
<feature type="modified residue" description="N6-carboxylysine" evidence="7">
    <location>
        <position position="218"/>
    </location>
</feature>
<sequence>MRLSELSAATGLSFSNKDDNPDITSVTADSRTVRPGSLFVAVPGNVADGTRFIPQAIAQGATAILTAPGVVVPAGVVHIETPLVRHSLALLAAKVAGPQPASIAAVTGTNGKSSTADFVRQLWHMEGRASASLGTLGLISDRPVPAPPALTTPDSVALARVLADLHQAEVNSVALEASSHGLDQNRLDGVCLTAAGFSNLTRDHLDYHHTLEAYRDAKLRLFDTLLPSGGIAAINADMDPTTVVALEGIAQKRNHRLRTVGLQGTALRLLEARPLPHGQAITLELFGKKLPEYLLKLPGRFQADNALLAAALAWENDDDARAILDRLPGLEGVRGRCELALTLPNGAAAYVDYAHTPDALERLLVSLRPHTQGRLIVVFGAGGDRDRGKRPLMGAVADRLADIAIVTDDNPRSEVPDTIRAAVLAACPEALEIGDRRQAIAAGLELLLPGDVLVVAGKGHEQGQTVGSVVHPFDDRTVIRELAGASA</sequence>
<evidence type="ECO:0000256" key="7">
    <source>
        <dbReference type="HAMAP-Rule" id="MF_00208"/>
    </source>
</evidence>
<dbReference type="PANTHER" id="PTHR23135">
    <property type="entry name" value="MUR LIGASE FAMILY MEMBER"/>
    <property type="match status" value="1"/>
</dbReference>
<dbReference type="Gene3D" id="3.40.1190.10">
    <property type="entry name" value="Mur-like, catalytic domain"/>
    <property type="match status" value="1"/>
</dbReference>
<dbReference type="InterPro" id="IPR000713">
    <property type="entry name" value="Mur_ligase_N"/>
</dbReference>